<dbReference type="GO" id="GO:0030267">
    <property type="term" value="F:glyoxylate reductase (NADPH) activity"/>
    <property type="evidence" value="ECO:0007669"/>
    <property type="project" value="UniProtKB-EC"/>
</dbReference>
<dbReference type="GO" id="GO:0051287">
    <property type="term" value="F:NAD binding"/>
    <property type="evidence" value="ECO:0007669"/>
    <property type="project" value="InterPro"/>
</dbReference>
<dbReference type="SUPFAM" id="SSF51735">
    <property type="entry name" value="NAD(P)-binding Rossmann-fold domains"/>
    <property type="match status" value="1"/>
</dbReference>
<dbReference type="EC" id="1.1.1.95" evidence="7"/>
<dbReference type="InterPro" id="IPR006140">
    <property type="entry name" value="D-isomer_DH_NAD-bd"/>
</dbReference>
<name>A0A077USD0_9STAP</name>
<evidence type="ECO:0000259" key="6">
    <source>
        <dbReference type="Pfam" id="PF02826"/>
    </source>
</evidence>
<evidence type="ECO:0000313" key="7">
    <source>
        <dbReference type="EMBL" id="CDR29068.1"/>
    </source>
</evidence>
<dbReference type="EMBL" id="CCEH01000024">
    <property type="protein sequence ID" value="CDR29068.1"/>
    <property type="molecule type" value="Genomic_DNA"/>
</dbReference>
<dbReference type="PANTHER" id="PTHR43333:SF1">
    <property type="entry name" value="D-ISOMER SPECIFIC 2-HYDROXYACID DEHYDROGENASE NAD-BINDING DOMAIN-CONTAINING PROTEIN"/>
    <property type="match status" value="1"/>
</dbReference>
<feature type="domain" description="D-isomer specific 2-hydroxyacid dehydrogenase NAD-binding" evidence="6">
    <location>
        <begin position="108"/>
        <end position="280"/>
    </location>
</feature>
<dbReference type="InterPro" id="IPR036291">
    <property type="entry name" value="NAD(P)-bd_dom_sf"/>
</dbReference>
<accession>A0A077USD0</accession>
<dbReference type="SUPFAM" id="SSF52283">
    <property type="entry name" value="Formate/glycerate dehydrogenase catalytic domain-like"/>
    <property type="match status" value="1"/>
</dbReference>
<dbReference type="InterPro" id="IPR006139">
    <property type="entry name" value="D-isomer_2_OHA_DH_cat_dom"/>
</dbReference>
<dbReference type="EC" id="1.1.1.79" evidence="7"/>
<dbReference type="Pfam" id="PF00389">
    <property type="entry name" value="2-Hacid_dh"/>
    <property type="match status" value="1"/>
</dbReference>
<organism evidence="7 8">
    <name type="scientific">Staphylococcus schweitzeri</name>
    <dbReference type="NCBI Taxonomy" id="1654388"/>
    <lineage>
        <taxon>Bacteria</taxon>
        <taxon>Bacillati</taxon>
        <taxon>Bacillota</taxon>
        <taxon>Bacilli</taxon>
        <taxon>Bacillales</taxon>
        <taxon>Staphylococcaceae</taxon>
        <taxon>Staphylococcus</taxon>
    </lineage>
</organism>
<evidence type="ECO:0000256" key="3">
    <source>
        <dbReference type="ARBA" id="ARBA00023027"/>
    </source>
</evidence>
<evidence type="ECO:0000256" key="2">
    <source>
        <dbReference type="ARBA" id="ARBA00023002"/>
    </source>
</evidence>
<proteinExistence type="inferred from homology"/>
<accession>A0A3S5E7A9</accession>
<evidence type="ECO:0000256" key="1">
    <source>
        <dbReference type="ARBA" id="ARBA00005854"/>
    </source>
</evidence>
<gene>
    <name evidence="7" type="primary">ghrB_2</name>
    <name evidence="7" type="ORF">ERS140147_02262</name>
</gene>
<evidence type="ECO:0000259" key="5">
    <source>
        <dbReference type="Pfam" id="PF00389"/>
    </source>
</evidence>
<comment type="similarity">
    <text evidence="1 4">Belongs to the D-isomer specific 2-hydroxyacid dehydrogenase family.</text>
</comment>
<dbReference type="Pfam" id="PF02826">
    <property type="entry name" value="2-Hacid_dh_C"/>
    <property type="match status" value="1"/>
</dbReference>
<dbReference type="GO" id="GO:0004617">
    <property type="term" value="F:phosphoglycerate dehydrogenase activity"/>
    <property type="evidence" value="ECO:0007669"/>
    <property type="project" value="UniProtKB-EC"/>
</dbReference>
<reference evidence="7 8" key="1">
    <citation type="submission" date="2014-05" db="EMBL/GenBank/DDBJ databases">
        <authorList>
            <person name="Aslett A.Martin."/>
            <person name="De Silva Nishadi"/>
        </authorList>
    </citation>
    <scope>NUCLEOTIDE SEQUENCE [LARGE SCALE GENOMIC DNA]</scope>
</reference>
<dbReference type="PANTHER" id="PTHR43333">
    <property type="entry name" value="2-HACID_DH_C DOMAIN-CONTAINING PROTEIN"/>
    <property type="match status" value="1"/>
</dbReference>
<dbReference type="Gene3D" id="3.40.50.720">
    <property type="entry name" value="NAD(P)-binding Rossmann-like Domain"/>
    <property type="match status" value="2"/>
</dbReference>
<feature type="domain" description="D-isomer specific 2-hydroxyacid dehydrogenase catalytic" evidence="5">
    <location>
        <begin position="15"/>
        <end position="308"/>
    </location>
</feature>
<keyword evidence="2 4" id="KW-0560">Oxidoreductase</keyword>
<dbReference type="CDD" id="cd12155">
    <property type="entry name" value="PGDH_1"/>
    <property type="match status" value="1"/>
</dbReference>
<sequence>MTFMKVVGLNRMREVETELQQRFSDIDFKFYKKASEIPESDLTDLDILVGYDGNINESFLRCCPNLKWIAWFATGVNTLPLDYISNQGILLTNGKGVQAKQLSEYILAFILDDYKKMKLSYDNQRQHIYDSKITGKRLSGQTVLFLGTGAIATRTAKLVKAFNMYLVGLSKSGQDKEEFDEIYTIESLESTLPNADIVINALPETQETIHLLKKKHFELMKDDTLFINIGRGSIVKETLLIEVLKNRDIRHAYLDVFEKEPLKPNHELYELENVTITAHITGNDYEAKYDLLDIFKNNLVNFLNKGNLIENEVNAKKGY</sequence>
<dbReference type="Proteomes" id="UP000044616">
    <property type="component" value="Unassembled WGS sequence"/>
</dbReference>
<evidence type="ECO:0000256" key="4">
    <source>
        <dbReference type="RuleBase" id="RU003719"/>
    </source>
</evidence>
<evidence type="ECO:0000313" key="8">
    <source>
        <dbReference type="Proteomes" id="UP000044616"/>
    </source>
</evidence>
<protein>
    <submittedName>
        <fullName evidence="7">D-3-phosphoglycerate dehydrogenase</fullName>
        <ecNumber evidence="7">1.1.1.79</ecNumber>
        <ecNumber evidence="7">1.1.1.95</ecNumber>
    </submittedName>
</protein>
<keyword evidence="3" id="KW-0520">NAD</keyword>
<dbReference type="AlphaFoldDB" id="A0A077USD0"/>